<feature type="compositionally biased region" description="Low complexity" evidence="1">
    <location>
        <begin position="349"/>
        <end position="362"/>
    </location>
</feature>
<protein>
    <recommendedName>
        <fullName evidence="4">Nuclear pore complex NUP2/50/61 domain-containing protein</fullName>
    </recommendedName>
</protein>
<organism evidence="2 3">
    <name type="scientific">Torulaspora globosa</name>
    <dbReference type="NCBI Taxonomy" id="48254"/>
    <lineage>
        <taxon>Eukaryota</taxon>
        <taxon>Fungi</taxon>
        <taxon>Dikarya</taxon>
        <taxon>Ascomycota</taxon>
        <taxon>Saccharomycotina</taxon>
        <taxon>Saccharomycetes</taxon>
        <taxon>Saccharomycetales</taxon>
        <taxon>Saccharomycetaceae</taxon>
        <taxon>Torulaspora</taxon>
    </lineage>
</organism>
<name>A0A7H9HTH2_9SACH</name>
<feature type="compositionally biased region" description="Basic and acidic residues" evidence="1">
    <location>
        <begin position="407"/>
        <end position="418"/>
    </location>
</feature>
<feature type="region of interest" description="Disordered" evidence="1">
    <location>
        <begin position="614"/>
        <end position="699"/>
    </location>
</feature>
<reference evidence="2 3" key="1">
    <citation type="submission" date="2020-06" db="EMBL/GenBank/DDBJ databases">
        <title>The yeast mating-type switching endonuclease HO is a domesticated member of an unorthodox homing genetic element family.</title>
        <authorList>
            <person name="Coughlan A.Y."/>
            <person name="Lombardi L."/>
            <person name="Braun-Galleani S."/>
            <person name="Martos A.R."/>
            <person name="Galeote V."/>
            <person name="Bigey F."/>
            <person name="Dequin S."/>
            <person name="Byrne K.P."/>
            <person name="Wolfe K.H."/>
        </authorList>
    </citation>
    <scope>NUCLEOTIDE SEQUENCE [LARGE SCALE GENOMIC DNA]</scope>
    <source>
        <strain evidence="2 3">CBS2947</strain>
    </source>
</reference>
<feature type="compositionally biased region" description="Polar residues" evidence="1">
    <location>
        <begin position="549"/>
        <end position="566"/>
    </location>
</feature>
<evidence type="ECO:0008006" key="4">
    <source>
        <dbReference type="Google" id="ProtNLM"/>
    </source>
</evidence>
<keyword evidence="3" id="KW-1185">Reference proteome</keyword>
<dbReference type="EMBL" id="CP059269">
    <property type="protein sequence ID" value="QLQ79705.1"/>
    <property type="molecule type" value="Genomic_DNA"/>
</dbReference>
<evidence type="ECO:0000313" key="2">
    <source>
        <dbReference type="EMBL" id="QLQ79705.1"/>
    </source>
</evidence>
<feature type="compositionally biased region" description="Low complexity" evidence="1">
    <location>
        <begin position="979"/>
        <end position="992"/>
    </location>
</feature>
<feature type="region of interest" description="Disordered" evidence="1">
    <location>
        <begin position="315"/>
        <end position="368"/>
    </location>
</feature>
<sequence>MDVQTRSLSSSIVEFFKKPIEKREQDNKDIGNDQALDRMLPEGGILPDGQGSLILYETNSQLRPPVLPILPVQRLRLLRYRQEMRRRLGSDVLLSVNEPRRMPRLSLLDTSYSRQNSSTPSPVKAAGTAEPVETLQVLKSRKMGNNQREGTRWSGSFDYDLSEYDNHRKEGKPVATVVRKDHIDSPSITATKMAASPGGMFQDINVSSLSAAQRDVLLKGQPISAVRQPVERESTIVAGRNQGDAKDARQDKTVLPSLGFDFIKPSDTPSKTGDIESIKIKQKKVENGSLQFKPVEQPSKLASVLPAAKPSFNFTNLKSNVDQNAHRPREDEEEKEEPRRKKATRFTDTTTSLALSSSSSSSGQDNNKPTFSFGNAVAGTGVTADKGTKMVASAGKQASQPLFKFGKPNEENEKKETSKIGSVPSFSFGAKQSDQVQLNGSSLGNDIAKSTKTAFSFGSGPESAAQESATDKSSEKISDDSTRKSQDDVTATQTTQAPIFSFSANGRAADVGKTSSAADQGTTDKRDSSTSTAFSFGPSTAPGLKDKSTAPSFTFGSSTTSDNKSQPVAAPSFSFNGSTTSGKEDKAPNATPSFSFGSATAEKKGTSLASSFAFGKSVEPDNKDKAAAPSFSFGKSVEPDNKDKAAAPSFSFGKSAEPDNKDKAAAPSFSFGNSAASDNKEKAQTPSFSFGSSAASDNKEKAQTTSFSFGTNAAPEKKETTSFSFGTSASVEKKDQPVTAPSFSFGSVNGKSASPSLPTNGFSFKKATETADGATEKPSFSFGVTDTAKSGGSVFGTSAAQSNPSVTNNANFTFNKPSTGINVSGSDNKAGLPSIDFKFGATTNNENNTAVATAPTTNPFLGTSQNNNNGFSFNISGNTNPNVGGQPPQPAFGTTPSPAFGRSASPIVMNGSNSSSRAFTPSNTINMNFSNNATINPSSIFAAKPNVPNMATNGPQQFFSTAPPPSQVFGAAPQSNGIAPGQLAQPAQQTPALNFQLPPGRKLARMRQSRR</sequence>
<dbReference type="OrthoDB" id="4070102at2759"/>
<feature type="region of interest" description="Disordered" evidence="1">
    <location>
        <begin position="959"/>
        <end position="1011"/>
    </location>
</feature>
<feature type="compositionally biased region" description="Polar residues" evidence="1">
    <location>
        <begin position="529"/>
        <end position="538"/>
    </location>
</feature>
<feature type="compositionally biased region" description="Polar residues" evidence="1">
    <location>
        <begin position="684"/>
        <end position="696"/>
    </location>
</feature>
<evidence type="ECO:0000313" key="3">
    <source>
        <dbReference type="Proteomes" id="UP000510647"/>
    </source>
</evidence>
<dbReference type="Proteomes" id="UP000510647">
    <property type="component" value="Chromosome 3"/>
</dbReference>
<feature type="compositionally biased region" description="Polar residues" evidence="1">
    <location>
        <begin position="430"/>
        <end position="456"/>
    </location>
</feature>
<proteinExistence type="predicted"/>
<feature type="compositionally biased region" description="Basic and acidic residues" evidence="1">
    <location>
        <begin position="469"/>
        <end position="487"/>
    </location>
</feature>
<evidence type="ECO:0000256" key="1">
    <source>
        <dbReference type="SAM" id="MobiDB-lite"/>
    </source>
</evidence>
<dbReference type="AlphaFoldDB" id="A0A7H9HTH2"/>
<feature type="region of interest" description="Disordered" evidence="1">
    <location>
        <begin position="872"/>
        <end position="916"/>
    </location>
</feature>
<feature type="compositionally biased region" description="Basic residues" evidence="1">
    <location>
        <begin position="1002"/>
        <end position="1011"/>
    </location>
</feature>
<accession>A0A7H9HTH2</accession>
<gene>
    <name evidence="2" type="ORF">HG537_0C03530</name>
</gene>
<feature type="region of interest" description="Disordered" evidence="1">
    <location>
        <begin position="392"/>
        <end position="599"/>
    </location>
</feature>